<evidence type="ECO:0000313" key="9">
    <source>
        <dbReference type="EMBL" id="SDN69241.1"/>
    </source>
</evidence>
<dbReference type="OrthoDB" id="5290182at2"/>
<dbReference type="SUPFAM" id="SSF48264">
    <property type="entry name" value="Cytochrome P450"/>
    <property type="match status" value="1"/>
</dbReference>
<evidence type="ECO:0000256" key="8">
    <source>
        <dbReference type="RuleBase" id="RU000461"/>
    </source>
</evidence>
<dbReference type="GO" id="GO:0005506">
    <property type="term" value="F:iron ion binding"/>
    <property type="evidence" value="ECO:0007669"/>
    <property type="project" value="InterPro"/>
</dbReference>
<keyword evidence="6 8" id="KW-0503">Monooxygenase</keyword>
<dbReference type="Proteomes" id="UP000183376">
    <property type="component" value="Chromosome I"/>
</dbReference>
<evidence type="ECO:0000256" key="7">
    <source>
        <dbReference type="PIRSR" id="PIRSR602401-1"/>
    </source>
</evidence>
<evidence type="ECO:0000256" key="4">
    <source>
        <dbReference type="ARBA" id="ARBA00023002"/>
    </source>
</evidence>
<dbReference type="InterPro" id="IPR017972">
    <property type="entry name" value="Cyt_P450_CS"/>
</dbReference>
<dbReference type="InterPro" id="IPR050196">
    <property type="entry name" value="Cytochrome_P450_Monoox"/>
</dbReference>
<evidence type="ECO:0000256" key="5">
    <source>
        <dbReference type="ARBA" id="ARBA00023004"/>
    </source>
</evidence>
<dbReference type="GO" id="GO:0020037">
    <property type="term" value="F:heme binding"/>
    <property type="evidence" value="ECO:0007669"/>
    <property type="project" value="InterPro"/>
</dbReference>
<dbReference type="InterPro" id="IPR002401">
    <property type="entry name" value="Cyt_P450_E_grp-I"/>
</dbReference>
<protein>
    <submittedName>
        <fullName evidence="9">Cytochrome P450</fullName>
    </submittedName>
</protein>
<dbReference type="PANTHER" id="PTHR24291">
    <property type="entry name" value="CYTOCHROME P450 FAMILY 4"/>
    <property type="match status" value="1"/>
</dbReference>
<dbReference type="PANTHER" id="PTHR24291:SF50">
    <property type="entry name" value="BIFUNCTIONAL ALBAFLAVENONE MONOOXYGENASE_TERPENE SYNTHASE"/>
    <property type="match status" value="1"/>
</dbReference>
<evidence type="ECO:0000256" key="3">
    <source>
        <dbReference type="ARBA" id="ARBA00022723"/>
    </source>
</evidence>
<sequence>MDIAPVAPGRRLLAGHALKLWREPLDFFRSLPRHGGVVRIGLGPKNAFVVNDPDLLHEMLVGKAELYPQGLLSEKMKPLLGDASSTLSGEEHRKRRRMLAPAFRQQRVDGYVSLMTGLSARRSEQWRADEPFSLRTDMNDLALMTVVTALLSSEASKDVVAELHELLPVFLKGLFRRLVLPGFLLDLIPTKGNRGFTTSVRRMREITAEVIKAYRADATDRGDVLSIMVRVRDEETGDAFTDAQILNEIMALVLAGTETTGNMMTFAFQNLARRRDVERRLHAELDEVLGGRPVTADDIPRLPVTQRVVDECLRMYCPWMLTRQAAEETELGGVRIPKNAFMIYSPNTVCRDERWYPDPHRWDPDRWDTDRQLPKRSWIPFGAGGHICPGTIFGRVEMVVHIATIAQRWRLRPEPDALDAATWDTDAPVTEIGSAAVVHPADIPMVPTRRT</sequence>
<dbReference type="RefSeq" id="WP_030430127.1">
    <property type="nucleotide sequence ID" value="NZ_JOEF01000010.1"/>
</dbReference>
<reference evidence="9 10" key="1">
    <citation type="submission" date="2016-10" db="EMBL/GenBank/DDBJ databases">
        <authorList>
            <person name="de Groot N.N."/>
        </authorList>
    </citation>
    <scope>NUCLEOTIDE SEQUENCE [LARGE SCALE GENOMIC DNA]</scope>
    <source>
        <strain evidence="9 10">DSM 44149</strain>
    </source>
</reference>
<keyword evidence="5 7" id="KW-0408">Iron</keyword>
<dbReference type="Gene3D" id="1.10.630.10">
    <property type="entry name" value="Cytochrome P450"/>
    <property type="match status" value="1"/>
</dbReference>
<dbReference type="Pfam" id="PF00067">
    <property type="entry name" value="p450"/>
    <property type="match status" value="1"/>
</dbReference>
<evidence type="ECO:0000256" key="6">
    <source>
        <dbReference type="ARBA" id="ARBA00023033"/>
    </source>
</evidence>
<evidence type="ECO:0000256" key="2">
    <source>
        <dbReference type="ARBA" id="ARBA00022617"/>
    </source>
</evidence>
<dbReference type="eggNOG" id="COG2124">
    <property type="taxonomic scope" value="Bacteria"/>
</dbReference>
<organism evidence="9 10">
    <name type="scientific">Allokutzneria albata</name>
    <name type="common">Kibdelosporangium albatum</name>
    <dbReference type="NCBI Taxonomy" id="211114"/>
    <lineage>
        <taxon>Bacteria</taxon>
        <taxon>Bacillati</taxon>
        <taxon>Actinomycetota</taxon>
        <taxon>Actinomycetes</taxon>
        <taxon>Pseudonocardiales</taxon>
        <taxon>Pseudonocardiaceae</taxon>
        <taxon>Allokutzneria</taxon>
    </lineage>
</organism>
<gene>
    <name evidence="9" type="ORF">SAMN04489726_7793</name>
</gene>
<proteinExistence type="inferred from homology"/>
<keyword evidence="3 7" id="KW-0479">Metal-binding</keyword>
<dbReference type="AlphaFoldDB" id="A0A1H0DGV7"/>
<evidence type="ECO:0000256" key="1">
    <source>
        <dbReference type="ARBA" id="ARBA00010617"/>
    </source>
</evidence>
<dbReference type="InterPro" id="IPR036396">
    <property type="entry name" value="Cyt_P450_sf"/>
</dbReference>
<dbReference type="GO" id="GO:0016705">
    <property type="term" value="F:oxidoreductase activity, acting on paired donors, with incorporation or reduction of molecular oxygen"/>
    <property type="evidence" value="ECO:0007669"/>
    <property type="project" value="InterPro"/>
</dbReference>
<dbReference type="EMBL" id="LT629701">
    <property type="protein sequence ID" value="SDN69241.1"/>
    <property type="molecule type" value="Genomic_DNA"/>
</dbReference>
<dbReference type="PRINTS" id="PR00463">
    <property type="entry name" value="EP450I"/>
</dbReference>
<dbReference type="InterPro" id="IPR001128">
    <property type="entry name" value="Cyt_P450"/>
</dbReference>
<dbReference type="STRING" id="211114.SAMN04489726_7793"/>
<keyword evidence="4 8" id="KW-0560">Oxidoreductase</keyword>
<name>A0A1H0DGV7_ALLAB</name>
<dbReference type="GO" id="GO:0004497">
    <property type="term" value="F:monooxygenase activity"/>
    <property type="evidence" value="ECO:0007669"/>
    <property type="project" value="UniProtKB-KW"/>
</dbReference>
<keyword evidence="2 7" id="KW-0349">Heme</keyword>
<feature type="binding site" description="axial binding residue" evidence="7">
    <location>
        <position position="388"/>
    </location>
    <ligand>
        <name>heme</name>
        <dbReference type="ChEBI" id="CHEBI:30413"/>
    </ligand>
    <ligandPart>
        <name>Fe</name>
        <dbReference type="ChEBI" id="CHEBI:18248"/>
    </ligandPart>
</feature>
<keyword evidence="10" id="KW-1185">Reference proteome</keyword>
<dbReference type="PROSITE" id="PS00086">
    <property type="entry name" value="CYTOCHROME_P450"/>
    <property type="match status" value="1"/>
</dbReference>
<dbReference type="PRINTS" id="PR00385">
    <property type="entry name" value="P450"/>
</dbReference>
<comment type="similarity">
    <text evidence="1 8">Belongs to the cytochrome P450 family.</text>
</comment>
<evidence type="ECO:0000313" key="10">
    <source>
        <dbReference type="Proteomes" id="UP000183376"/>
    </source>
</evidence>
<accession>A0A1H0DGV7</accession>
<comment type="cofactor">
    <cofactor evidence="7">
        <name>heme</name>
        <dbReference type="ChEBI" id="CHEBI:30413"/>
    </cofactor>
</comment>